<dbReference type="NCBIfam" id="TIGR04215">
    <property type="entry name" value="choice_anch_A"/>
    <property type="match status" value="1"/>
</dbReference>
<protein>
    <submittedName>
        <fullName evidence="3">Choice-of-anchor A family protein</fullName>
    </submittedName>
</protein>
<reference evidence="3 4" key="1">
    <citation type="submission" date="2024-06" db="EMBL/GenBank/DDBJ databases">
        <authorList>
            <person name="Chen R.Y."/>
        </authorList>
    </citation>
    <scope>NUCLEOTIDE SEQUENCE [LARGE SCALE GENOMIC DNA]</scope>
    <source>
        <strain evidence="3 4">D2</strain>
    </source>
</reference>
<comment type="caution">
    <text evidence="3">The sequence shown here is derived from an EMBL/GenBank/DDBJ whole genome shotgun (WGS) entry which is preliminary data.</text>
</comment>
<dbReference type="Pfam" id="PF20597">
    <property type="entry name" value="pAdhesive_15"/>
    <property type="match status" value="1"/>
</dbReference>
<feature type="chain" id="PRO_5046789123" evidence="1">
    <location>
        <begin position="20"/>
        <end position="375"/>
    </location>
</feature>
<gene>
    <name evidence="3" type="ORF">ABS311_07325</name>
</gene>
<dbReference type="RefSeq" id="WP_350401282.1">
    <property type="nucleotide sequence ID" value="NZ_JBELOE010000143.1"/>
</dbReference>
<dbReference type="InterPro" id="IPR026588">
    <property type="entry name" value="Choice_anch_A"/>
</dbReference>
<evidence type="ECO:0000313" key="3">
    <source>
        <dbReference type="EMBL" id="MER2491691.1"/>
    </source>
</evidence>
<feature type="signal peptide" evidence="1">
    <location>
        <begin position="1"/>
        <end position="19"/>
    </location>
</feature>
<evidence type="ECO:0000259" key="2">
    <source>
        <dbReference type="Pfam" id="PF20597"/>
    </source>
</evidence>
<name>A0ABV1RFK0_9ALTE</name>
<proteinExistence type="predicted"/>
<dbReference type="EMBL" id="JBELOE010000143">
    <property type="protein sequence ID" value="MER2491691.1"/>
    <property type="molecule type" value="Genomic_DNA"/>
</dbReference>
<sequence length="375" mass="40644">MKSKLLPIVALFTSFNLSAWEIDLGSAAEYNIFVQNDFTHTGTSDSQGKIAVGGNASVDQYDVGINYNPNTNLPGVQFWERESGYSDVLVVQGNLSVNRADNIKGNLVLGGELIKNGTTVNAPNSLVPGNDPVLGEVFNFTDRPLDFDSAFSYLTQLSSDLAQLTNTGEIVAKGNQWWQSTQEFIFTPNNTLMNEQGVLVMDFDGANLQEVTSFTATGLDANMPIIINISGTDISFDSIDYFGDLAQEYAGDLSYVGGKKKMPNNILFNFYEAEHLAMTSGGFYGNILAPTADFEFLSGDLSGQVIAKSWTSNSGAQANLWNGLYPSAEGERANVEIAEPTSIALFLLAILAMLSFQRRSYTALTLSNPLAVQCR</sequence>
<feature type="domain" description="Choice-of-anchor A" evidence="2">
    <location>
        <begin position="24"/>
        <end position="315"/>
    </location>
</feature>
<evidence type="ECO:0000313" key="4">
    <source>
        <dbReference type="Proteomes" id="UP001467690"/>
    </source>
</evidence>
<evidence type="ECO:0000256" key="1">
    <source>
        <dbReference type="SAM" id="SignalP"/>
    </source>
</evidence>
<accession>A0ABV1RFK0</accession>
<keyword evidence="4" id="KW-1185">Reference proteome</keyword>
<organism evidence="3 4">
    <name type="scientific">Catenovulum sediminis</name>
    <dbReference type="NCBI Taxonomy" id="1740262"/>
    <lineage>
        <taxon>Bacteria</taxon>
        <taxon>Pseudomonadati</taxon>
        <taxon>Pseudomonadota</taxon>
        <taxon>Gammaproteobacteria</taxon>
        <taxon>Alteromonadales</taxon>
        <taxon>Alteromonadaceae</taxon>
        <taxon>Catenovulum</taxon>
    </lineage>
</organism>
<dbReference type="Proteomes" id="UP001467690">
    <property type="component" value="Unassembled WGS sequence"/>
</dbReference>
<keyword evidence="1" id="KW-0732">Signal</keyword>